<dbReference type="CDD" id="cd03356">
    <property type="entry name" value="LbH_G1P_AT_C_like"/>
    <property type="match status" value="1"/>
</dbReference>
<evidence type="ECO:0000256" key="5">
    <source>
        <dbReference type="ARBA" id="ARBA00022917"/>
    </source>
</evidence>
<dbReference type="EMBL" id="KB454509">
    <property type="protein sequence ID" value="EME29407.1"/>
    <property type="molecule type" value="Genomic_DNA"/>
</dbReference>
<dbReference type="SUPFAM" id="SSF51161">
    <property type="entry name" value="Trimeric LpxA-like enzymes"/>
    <property type="match status" value="1"/>
</dbReference>
<comment type="similarity">
    <text evidence="2">Belongs to the eIF-2B gamma/epsilon subunits family.</text>
</comment>
<comment type="subcellular location">
    <subcellularLocation>
        <location evidence="1">Cytoplasm</location>
        <location evidence="1">Cytosol</location>
    </subcellularLocation>
</comment>
<dbReference type="GO" id="GO:0031369">
    <property type="term" value="F:translation initiation factor binding"/>
    <property type="evidence" value="ECO:0007669"/>
    <property type="project" value="InterPro"/>
</dbReference>
<dbReference type="InterPro" id="IPR029044">
    <property type="entry name" value="Nucleotide-diphossugar_trans"/>
</dbReference>
<keyword evidence="4 11" id="KW-0396">Initiation factor</keyword>
<dbReference type="InterPro" id="IPR051956">
    <property type="entry name" value="eIF2B_epsilon"/>
</dbReference>
<evidence type="ECO:0000256" key="7">
    <source>
        <dbReference type="ARBA" id="ARBA00044345"/>
    </source>
</evidence>
<feature type="compositionally biased region" description="Acidic residues" evidence="9">
    <location>
        <begin position="470"/>
        <end position="481"/>
    </location>
</feature>
<keyword evidence="12" id="KW-1185">Reference proteome</keyword>
<dbReference type="SUPFAM" id="SSF48371">
    <property type="entry name" value="ARM repeat"/>
    <property type="match status" value="1"/>
</dbReference>
<feature type="domain" description="W2" evidence="10">
    <location>
        <begin position="519"/>
        <end position="688"/>
    </location>
</feature>
<evidence type="ECO:0000313" key="11">
    <source>
        <dbReference type="EMBL" id="EME29407.1"/>
    </source>
</evidence>
<evidence type="ECO:0000256" key="6">
    <source>
        <dbReference type="ARBA" id="ARBA00044144"/>
    </source>
</evidence>
<dbReference type="InterPro" id="IPR044123">
    <property type="entry name" value="W2_eIF2B_epsilon"/>
</dbReference>
<proteinExistence type="inferred from homology"/>
<dbReference type="STRING" id="130081.M2XH63"/>
<dbReference type="InterPro" id="IPR056764">
    <property type="entry name" value="LbH_EIF2B3/5"/>
</dbReference>
<evidence type="ECO:0000256" key="1">
    <source>
        <dbReference type="ARBA" id="ARBA00004514"/>
    </source>
</evidence>
<dbReference type="Pfam" id="PF02020">
    <property type="entry name" value="W2"/>
    <property type="match status" value="1"/>
</dbReference>
<dbReference type="Gene3D" id="3.90.550.10">
    <property type="entry name" value="Spore Coat Polysaccharide Biosynthesis Protein SpsA, Chain A"/>
    <property type="match status" value="1"/>
</dbReference>
<comment type="subunit">
    <text evidence="8">Component of the translation initiation factor 2B (eIF2B) complex which is a heterodecamer of two sets of five different subunits: alpha, beta, gamma, delta and epsilon. Subunits alpha, beta and delta comprise a regulatory subcomplex and subunits epsilon and gamma comprise a catalytic subcomplex. Within the complex, the hexameric regulatory complex resides at the center, with the two heterodimeric catalytic subcomplexes bound on opposite sides.</text>
</comment>
<keyword evidence="3" id="KW-0963">Cytoplasm</keyword>
<dbReference type="OrthoDB" id="2564at2759"/>
<dbReference type="PROSITE" id="PS51363">
    <property type="entry name" value="W2"/>
    <property type="match status" value="1"/>
</dbReference>
<dbReference type="Proteomes" id="UP000030680">
    <property type="component" value="Unassembled WGS sequence"/>
</dbReference>
<dbReference type="PANTHER" id="PTHR45887">
    <property type="entry name" value="TRANSLATION INITIATION FACTOR EIF-2B SUBUNIT EPSILON"/>
    <property type="match status" value="1"/>
</dbReference>
<organism evidence="11 12">
    <name type="scientific">Galdieria sulphuraria</name>
    <name type="common">Red alga</name>
    <dbReference type="NCBI Taxonomy" id="130081"/>
    <lineage>
        <taxon>Eukaryota</taxon>
        <taxon>Rhodophyta</taxon>
        <taxon>Bangiophyceae</taxon>
        <taxon>Galdieriales</taxon>
        <taxon>Galdieriaceae</taxon>
        <taxon>Galdieria</taxon>
    </lineage>
</organism>
<sequence length="701" mass="80856">MASYSPSDGDLKAVLFADFFSDKLRPPCTDGTFCEALLPIVNVSLLQYQLEALLQAEVKDCVIICREHIKETLAKFVKTLNFDMNLHFLTNSQWLVAGDAIRELDSRGDWRPQSDFILIFPGAFFTFNLLDVVKEHRARRERSKSWVLTSCFGLRSISSSCDIARLENGQIIQYSYDRKDKIVIPGITTLTEYSSRVEIFSSLEDCGIDICAPEVLVEFRENFDYDNIRDFIRGKIDGGEGELLGNQIYGHILSGSADFACRITNMESYFYVCFAFIHRWSYPWTVERFPFKTTKYEYRRGPKYIASSCSLAWSSYIGRCTVLGENTRIDENAVIVHSVIGDNVTIGPNCHIKDSIIWSHSILKSNVRVVGSLIADNVVLNDDCEISEGCIVDSFVVVKAKSHIPHHSRIILREHPYRKETMDERVLLERMGSFNMESNLFDRNEKETTIQDESKHHCIQWQEETHKAEEDDESSIDELEEIERNESEDIAIEEDREAAELGMTPDSLAFKSSSSFSPPTERNLVRQEIKDTFQRALEEQHSPETAVLELNALKLALDVTSSHILRVIFPLLLNKLDVQEGLTQQQVTQQWILFVRHWSGVLIKFCMHSSDGMWLLKYWKEYCERLPNYRKYFSFLVQLLYDCDVLSEDWIIDWVSEEDKLNGQAVLIQQLKPFVDWLLEAEETSSENEDSISSRMEDMNQ</sequence>
<dbReference type="AlphaFoldDB" id="M2XH63"/>
<dbReference type="PANTHER" id="PTHR45887:SF1">
    <property type="entry name" value="TRANSLATION INITIATION FACTOR EIF-2B SUBUNIT EPSILON"/>
    <property type="match status" value="1"/>
</dbReference>
<keyword evidence="5" id="KW-0648">Protein biosynthesis</keyword>
<dbReference type="eggNOG" id="KOG1461">
    <property type="taxonomic scope" value="Eukaryota"/>
</dbReference>
<dbReference type="OMA" id="LAQSCKI"/>
<evidence type="ECO:0000256" key="8">
    <source>
        <dbReference type="ARBA" id="ARBA00046432"/>
    </source>
</evidence>
<name>M2XH63_GALSU</name>
<dbReference type="Gramene" id="EME29407">
    <property type="protein sequence ID" value="EME29407"/>
    <property type="gene ID" value="Gasu_32290"/>
</dbReference>
<dbReference type="GeneID" id="17088204"/>
<evidence type="ECO:0000256" key="2">
    <source>
        <dbReference type="ARBA" id="ARBA00007878"/>
    </source>
</evidence>
<dbReference type="InterPro" id="IPR003307">
    <property type="entry name" value="W2_domain"/>
</dbReference>
<dbReference type="Gene3D" id="1.25.40.180">
    <property type="match status" value="1"/>
</dbReference>
<protein>
    <recommendedName>
        <fullName evidence="6">Translation initiation factor eIF2B subunit epsilon</fullName>
    </recommendedName>
    <alternativeName>
        <fullName evidence="7">eIF2B GDP-GTP exchange factor subunit epsilon</fullName>
    </alternativeName>
</protein>
<dbReference type="RefSeq" id="XP_005705927.1">
    <property type="nucleotide sequence ID" value="XM_005705870.1"/>
</dbReference>
<dbReference type="SUPFAM" id="SSF53448">
    <property type="entry name" value="Nucleotide-diphospho-sugar transferases"/>
    <property type="match status" value="1"/>
</dbReference>
<evidence type="ECO:0000259" key="10">
    <source>
        <dbReference type="PROSITE" id="PS51363"/>
    </source>
</evidence>
<evidence type="ECO:0000256" key="3">
    <source>
        <dbReference type="ARBA" id="ARBA00022490"/>
    </source>
</evidence>
<dbReference type="GO" id="GO:0005851">
    <property type="term" value="C:eukaryotic translation initiation factor 2B complex"/>
    <property type="evidence" value="ECO:0007669"/>
    <property type="project" value="TreeGrafter"/>
</dbReference>
<dbReference type="CDD" id="cd11558">
    <property type="entry name" value="W2_eIF2B_epsilon"/>
    <property type="match status" value="1"/>
</dbReference>
<dbReference type="InterPro" id="IPR016024">
    <property type="entry name" value="ARM-type_fold"/>
</dbReference>
<dbReference type="GO" id="GO:0005085">
    <property type="term" value="F:guanyl-nucleotide exchange factor activity"/>
    <property type="evidence" value="ECO:0007669"/>
    <property type="project" value="InterPro"/>
</dbReference>
<evidence type="ECO:0000313" key="12">
    <source>
        <dbReference type="Proteomes" id="UP000030680"/>
    </source>
</evidence>
<gene>
    <name evidence="11" type="ORF">Gasu_32290</name>
</gene>
<feature type="region of interest" description="Disordered" evidence="9">
    <location>
        <begin position="465"/>
        <end position="488"/>
    </location>
</feature>
<accession>M2XH63</accession>
<dbReference type="InterPro" id="IPR011004">
    <property type="entry name" value="Trimer_LpxA-like_sf"/>
</dbReference>
<reference evidence="12" key="1">
    <citation type="journal article" date="2013" name="Science">
        <title>Gene transfer from bacteria and archaea facilitated evolution of an extremophilic eukaryote.</title>
        <authorList>
            <person name="Schonknecht G."/>
            <person name="Chen W.H."/>
            <person name="Ternes C.M."/>
            <person name="Barbier G.G."/>
            <person name="Shrestha R.P."/>
            <person name="Stanke M."/>
            <person name="Brautigam A."/>
            <person name="Baker B.J."/>
            <person name="Banfield J.F."/>
            <person name="Garavito R.M."/>
            <person name="Carr K."/>
            <person name="Wilkerson C."/>
            <person name="Rensing S.A."/>
            <person name="Gagneul D."/>
            <person name="Dickenson N.E."/>
            <person name="Oesterhelt C."/>
            <person name="Lercher M.J."/>
            <person name="Weber A.P."/>
        </authorList>
    </citation>
    <scope>NUCLEOTIDE SEQUENCE [LARGE SCALE GENOMIC DNA]</scope>
    <source>
        <strain evidence="12">074W</strain>
    </source>
</reference>
<dbReference type="Pfam" id="PF25084">
    <property type="entry name" value="LbH_EIF2B"/>
    <property type="match status" value="1"/>
</dbReference>
<dbReference type="SMART" id="SM00515">
    <property type="entry name" value="eIF5C"/>
    <property type="match status" value="1"/>
</dbReference>
<dbReference type="GO" id="GO:0003743">
    <property type="term" value="F:translation initiation factor activity"/>
    <property type="evidence" value="ECO:0007669"/>
    <property type="project" value="UniProtKB-KW"/>
</dbReference>
<dbReference type="KEGG" id="gsl:Gasu_32290"/>
<evidence type="ECO:0000256" key="4">
    <source>
        <dbReference type="ARBA" id="ARBA00022540"/>
    </source>
</evidence>
<evidence type="ECO:0000256" key="9">
    <source>
        <dbReference type="SAM" id="MobiDB-lite"/>
    </source>
</evidence>
<dbReference type="Gene3D" id="2.160.10.10">
    <property type="entry name" value="Hexapeptide repeat proteins"/>
    <property type="match status" value="1"/>
</dbReference>